<protein>
    <submittedName>
        <fullName evidence="1">Uncharacterized protein</fullName>
    </submittedName>
</protein>
<dbReference type="Proteomes" id="UP001163603">
    <property type="component" value="Chromosome 1"/>
</dbReference>
<evidence type="ECO:0000313" key="1">
    <source>
        <dbReference type="EMBL" id="KAJ0051943.1"/>
    </source>
</evidence>
<comment type="caution">
    <text evidence="1">The sequence shown here is derived from an EMBL/GenBank/DDBJ whole genome shotgun (WGS) entry which is preliminary data.</text>
</comment>
<reference evidence="2" key="1">
    <citation type="journal article" date="2023" name="G3 (Bethesda)">
        <title>Genome assembly and association tests identify interacting loci associated with vigor, precocity, and sex in interspecific pistachio rootstocks.</title>
        <authorList>
            <person name="Palmer W."/>
            <person name="Jacygrad E."/>
            <person name="Sagayaradj S."/>
            <person name="Cavanaugh K."/>
            <person name="Han R."/>
            <person name="Bertier L."/>
            <person name="Beede B."/>
            <person name="Kafkas S."/>
            <person name="Golino D."/>
            <person name="Preece J."/>
            <person name="Michelmore R."/>
        </authorList>
    </citation>
    <scope>NUCLEOTIDE SEQUENCE [LARGE SCALE GENOMIC DNA]</scope>
</reference>
<keyword evidence="2" id="KW-1185">Reference proteome</keyword>
<accession>A0ACC0ZIK4</accession>
<evidence type="ECO:0000313" key="2">
    <source>
        <dbReference type="Proteomes" id="UP001163603"/>
    </source>
</evidence>
<dbReference type="EMBL" id="CM047736">
    <property type="protein sequence ID" value="KAJ0051943.1"/>
    <property type="molecule type" value="Genomic_DNA"/>
</dbReference>
<organism evidence="1 2">
    <name type="scientific">Pistacia integerrima</name>
    <dbReference type="NCBI Taxonomy" id="434235"/>
    <lineage>
        <taxon>Eukaryota</taxon>
        <taxon>Viridiplantae</taxon>
        <taxon>Streptophyta</taxon>
        <taxon>Embryophyta</taxon>
        <taxon>Tracheophyta</taxon>
        <taxon>Spermatophyta</taxon>
        <taxon>Magnoliopsida</taxon>
        <taxon>eudicotyledons</taxon>
        <taxon>Gunneridae</taxon>
        <taxon>Pentapetalae</taxon>
        <taxon>rosids</taxon>
        <taxon>malvids</taxon>
        <taxon>Sapindales</taxon>
        <taxon>Anacardiaceae</taxon>
        <taxon>Pistacia</taxon>
    </lineage>
</organism>
<sequence>MDSYTPLLEKTRVPQPSLQKFAVISIFSKLRSTPTHLGPESEPGRDAIFHCLHSSSPAVVDQSVREFCRLVTDSKLDLSLGLVELHSALEGSDPKFVPLFVKALGFVVRVGFERYNGSWKFGSTENHPFVKVLSSRTEVQSELVQQVLLLMTPTKQLGMVEVCEFLRPFFNFSILRIPFSDSLSTLFVRQLVTSVSSICCSFPNDAMPVFKLLIGCLKYFTHKNSAEHKNFIYAVECIVDAYIVVLRHLVVKGLLVSEAQMCGVELLGTVLSLCTSPFKHSGGIEPIVKLLKHVLVAQHDLSLQYKPELSSVILCLFSILIESELEHEHLCILKLVSFLLNWKSEKVGGATSDLSEELLLIFPIINLMSSPSKSVKWAASDLLVMLENLLVKLLAVTKIEVATKGGYFPISRPESIVFRLLKKLWFEDHNSLPGSFFLTFACIGGSGINQMDNEPRPWTSQLKEYLVWIVDRKKSSRTTAGSQETFSSEMSLLLCAIASVLVMHPSLGNSTIDAFAAIGLLDSKLGVTLLLSILFYSNIFTRKDVIYQNMLPKLLGLLPSLASQSAMIPLVVQTILPMLHKDAKPCISMPCLEAFEFPNGILAADLHWCPLVLVLVLVLYATAIRLLCQTWEINDRTFGSLQGVLNPKGFTEFMSERNICLSMAASIRDVCRKHPDRGVDLILSVSACIESRDPIVQALGFQSLAHLCEADVIDFYTAWDVIAKHVLDYSLQPNLAHSLCLLLRWGAMDAEAYPETSRTVLKILWCVGTTMRPAHDMQWAKARASAFEALTQYEVSFIDKNISDFKQKSLEFLFSETNQDVLQAMEEFQVKIITHEHITRRRFVKEKKVPGSKIEKLLDVLPQVIFSSGTSNAGELPGAALLCISFSPKDLNKQGASRGLQDVHALYENALVDIVPSLQLSRNIFVALLSLQSWKSFMRRWIRANVLSLEAKGTNIVLDKTSKAANNILKSMIRITEESIPRSAENIALAIGALCAVLPPSAHTIKSTASKFLLGWLFQHEHEHRQWSAAVSLGLISSSLHATDHKQKFQNINGLLEVLCGSRSTLVRGACGVGLGFSCQDLLTRVEVADDSNLDKGNYKMQEIELLGRIVKVLSLRICQLAPSSCDILENLSAHFPVGSYDVDIDITSKLPHENFYDLEDDIWGVAGLVLGLASSIGVVYRTGAYDAVLKIKDLIISWIPHVNSLVQDSGSYDERPEIVLSVGSCLALPIVVAFCRKVELMDDTELDHLVIGYRELISELLSVNKSGNLYKSLLMASCVGAGSLLACILSEGVHSIKGDHVNCLLQLFKKCYSNPYPPIINLGGMLGVVNALGAGAGYFINVHPSIHAGYAQKEHSYILGPLLSNPLFEQSVTPLMQEIFLVAQNSNDHQFQQYAAWAMSFLRHHMWSKELLNIDNNIQTDASGSKSASHSFSEDSIVMKFCSWLTYRNFSETDTAAYVATVSTVLRCLSRAPRLPTLDWGAIIRRCMRYEAKVANSLPPGSAYKRGILREECIQFSLVHAKQFDPLLTFLDELSDISRFETLELNLQAFLLFHLADLIKLFSYSRLEKLFDDVADYFSSFTSHQAYNPDKKSFLRISCWKGLYQCLEEASLESLEYTSNMEKCMEVLFTLLPPPQAVATIGVNQKDFVQEWSKAVRCLGKARQGWLLDFLQVSHMDPVQGDFQLTEVLKKIQAKAKLVRIGSFSLTELGKLKAYILNFEPLGIWDVLIEVVAALQHADESVKRQWLVDIVEISCVSRYPSTALQFLGLLAGSCCKYMPILILDRLTMLNDLPLILTSLLSDPSWEVVAELFVSYLWVSTERVYNWVTSLAVGESSPSLQPIHESENDTAAFLLQVMHHACVCVKDYLPLEKQLKLTNMVVT</sequence>
<proteinExistence type="predicted"/>
<name>A0ACC0ZIK4_9ROSI</name>
<gene>
    <name evidence="1" type="ORF">Pint_02791</name>
</gene>